<dbReference type="GO" id="GO:0032153">
    <property type="term" value="C:cell division site"/>
    <property type="evidence" value="ECO:0007669"/>
    <property type="project" value="TreeGrafter"/>
</dbReference>
<dbReference type="GO" id="GO:0042834">
    <property type="term" value="F:peptidoglycan binding"/>
    <property type="evidence" value="ECO:0007669"/>
    <property type="project" value="InterPro"/>
</dbReference>
<keyword evidence="2" id="KW-0812">Transmembrane</keyword>
<evidence type="ECO:0000313" key="4">
    <source>
        <dbReference type="EMBL" id="GEP30050.1"/>
    </source>
</evidence>
<protein>
    <submittedName>
        <fullName evidence="4">Sporulation protein</fullName>
    </submittedName>
</protein>
<dbReference type="EMBL" id="BKAD01000010">
    <property type="protein sequence ID" value="GEP30050.1"/>
    <property type="molecule type" value="Genomic_DNA"/>
</dbReference>
<dbReference type="Pfam" id="PF05036">
    <property type="entry name" value="SPOR"/>
    <property type="match status" value="1"/>
</dbReference>
<feature type="region of interest" description="Disordered" evidence="1">
    <location>
        <begin position="58"/>
        <end position="151"/>
    </location>
</feature>
<feature type="transmembrane region" description="Helical" evidence="2">
    <location>
        <begin position="21"/>
        <end position="39"/>
    </location>
</feature>
<comment type="caution">
    <text evidence="4">The sequence shown here is derived from an EMBL/GenBank/DDBJ whole genome shotgun (WGS) entry which is preliminary data.</text>
</comment>
<evidence type="ECO:0000313" key="5">
    <source>
        <dbReference type="Proteomes" id="UP000321337"/>
    </source>
</evidence>
<dbReference type="Gene3D" id="3.30.70.1070">
    <property type="entry name" value="Sporulation related repeat"/>
    <property type="match status" value="1"/>
</dbReference>
<gene>
    <name evidence="4" type="ORF">TPL01_11880</name>
</gene>
<dbReference type="AlphaFoldDB" id="A0A512L6E5"/>
<reference evidence="4 5" key="1">
    <citation type="submission" date="2019-07" db="EMBL/GenBank/DDBJ databases">
        <title>Whole genome shotgun sequence of Thiobacillus plumbophilus NBRC 107929.</title>
        <authorList>
            <person name="Hosoyama A."/>
            <person name="Uohara A."/>
            <person name="Ohji S."/>
            <person name="Ichikawa N."/>
        </authorList>
    </citation>
    <scope>NUCLEOTIDE SEQUENCE [LARGE SCALE GENOMIC DNA]</scope>
    <source>
        <strain evidence="4 5">NBRC 107929</strain>
    </source>
</reference>
<dbReference type="SUPFAM" id="SSF110997">
    <property type="entry name" value="Sporulation related repeat"/>
    <property type="match status" value="1"/>
</dbReference>
<evidence type="ECO:0000256" key="2">
    <source>
        <dbReference type="SAM" id="Phobius"/>
    </source>
</evidence>
<name>A0A512L6E5_9PROT</name>
<dbReference type="InterPro" id="IPR007730">
    <property type="entry name" value="SPOR-like_dom"/>
</dbReference>
<dbReference type="InterPro" id="IPR036680">
    <property type="entry name" value="SPOR-like_sf"/>
</dbReference>
<dbReference type="Proteomes" id="UP000321337">
    <property type="component" value="Unassembled WGS sequence"/>
</dbReference>
<proteinExistence type="predicted"/>
<dbReference type="InterPro" id="IPR052521">
    <property type="entry name" value="Cell_div_SPOR-domain"/>
</dbReference>
<evidence type="ECO:0000256" key="1">
    <source>
        <dbReference type="SAM" id="MobiDB-lite"/>
    </source>
</evidence>
<organism evidence="4 5">
    <name type="scientific">Sulfuriferula plumbiphila</name>
    <dbReference type="NCBI Taxonomy" id="171865"/>
    <lineage>
        <taxon>Bacteria</taxon>
        <taxon>Pseudomonadati</taxon>
        <taxon>Pseudomonadota</taxon>
        <taxon>Betaproteobacteria</taxon>
        <taxon>Nitrosomonadales</taxon>
        <taxon>Sulfuricellaceae</taxon>
        <taxon>Sulfuriferula</taxon>
    </lineage>
</organism>
<dbReference type="PROSITE" id="PS51724">
    <property type="entry name" value="SPOR"/>
    <property type="match status" value="1"/>
</dbReference>
<keyword evidence="5" id="KW-1185">Reference proteome</keyword>
<feature type="domain" description="SPOR" evidence="3">
    <location>
        <begin position="160"/>
        <end position="235"/>
    </location>
</feature>
<dbReference type="OrthoDB" id="5298834at2"/>
<keyword evidence="2" id="KW-1133">Transmembrane helix</keyword>
<dbReference type="GO" id="GO:0030428">
    <property type="term" value="C:cell septum"/>
    <property type="evidence" value="ECO:0007669"/>
    <property type="project" value="TreeGrafter"/>
</dbReference>
<evidence type="ECO:0000259" key="3">
    <source>
        <dbReference type="PROSITE" id="PS51724"/>
    </source>
</evidence>
<feature type="compositionally biased region" description="Basic and acidic residues" evidence="1">
    <location>
        <begin position="137"/>
        <end position="151"/>
    </location>
</feature>
<dbReference type="GO" id="GO:0032506">
    <property type="term" value="P:cytokinetic process"/>
    <property type="evidence" value="ECO:0007669"/>
    <property type="project" value="TreeGrafter"/>
</dbReference>
<sequence>MAIQATSEEQLRMRRRARRRLLGAASLLLLAAIVLPMVLDKQPRPLDRDIEIRIPSQTAAPLASPPPVAAGAPSAQASASPPPVAADKTVAPPPAATVRQTEPIITQSEPPAESDAPHKLAVPTPAPAHKLGQDAGKVPEKPSPKAEAAHKSAETALENPVTPTHFVVQLGAFSNAENVRQLRDKLQAAGIHTYTEALPSGATRVRAGPFKTREQADRTEAGIALLGVQARVVGIDKP</sequence>
<keyword evidence="2" id="KW-0472">Membrane</keyword>
<dbReference type="PANTHER" id="PTHR38687">
    <property type="entry name" value="CELL DIVISION PROTEIN DEDD-RELATED"/>
    <property type="match status" value="1"/>
</dbReference>
<feature type="compositionally biased region" description="Polar residues" evidence="1">
    <location>
        <begin position="98"/>
        <end position="109"/>
    </location>
</feature>
<accession>A0A512L6E5</accession>
<feature type="compositionally biased region" description="Low complexity" evidence="1">
    <location>
        <begin position="69"/>
        <end position="79"/>
    </location>
</feature>
<dbReference type="RefSeq" id="WP_147071743.1">
    <property type="nucleotide sequence ID" value="NZ_AP021884.1"/>
</dbReference>
<dbReference type="PANTHER" id="PTHR38687:SF1">
    <property type="entry name" value="CELL DIVISION PROTEIN DEDD"/>
    <property type="match status" value="1"/>
</dbReference>